<comment type="caution">
    <text evidence="5">The sequence shown here is derived from an EMBL/GenBank/DDBJ whole genome shotgun (WGS) entry which is preliminary data.</text>
</comment>
<dbReference type="Pfam" id="PF26237">
    <property type="entry name" value="DUF8054_C"/>
    <property type="match status" value="1"/>
</dbReference>
<feature type="transmembrane region" description="Helical" evidence="1">
    <location>
        <begin position="30"/>
        <end position="50"/>
    </location>
</feature>
<dbReference type="AlphaFoldDB" id="A0A5D5APR9"/>
<accession>A0A5D5APR9</accession>
<feature type="domain" description="DUF8054" evidence="2">
    <location>
        <begin position="13"/>
        <end position="99"/>
    </location>
</feature>
<evidence type="ECO:0000313" key="5">
    <source>
        <dbReference type="EMBL" id="TYT63838.1"/>
    </source>
</evidence>
<organism evidence="5 6">
    <name type="scientific">Natrialba swarupiae</name>
    <dbReference type="NCBI Taxonomy" id="2448032"/>
    <lineage>
        <taxon>Archaea</taxon>
        <taxon>Methanobacteriati</taxon>
        <taxon>Methanobacteriota</taxon>
        <taxon>Stenosarchaea group</taxon>
        <taxon>Halobacteria</taxon>
        <taxon>Halobacteriales</taxon>
        <taxon>Natrialbaceae</taxon>
        <taxon>Natrialba</taxon>
    </lineage>
</organism>
<protein>
    <submittedName>
        <fullName evidence="5">Uncharacterized protein</fullName>
    </submittedName>
</protein>
<evidence type="ECO:0000259" key="3">
    <source>
        <dbReference type="Pfam" id="PF26237"/>
    </source>
</evidence>
<evidence type="ECO:0000256" key="1">
    <source>
        <dbReference type="SAM" id="Phobius"/>
    </source>
</evidence>
<feature type="domain" description="DUF8054" evidence="4">
    <location>
        <begin position="109"/>
        <end position="229"/>
    </location>
</feature>
<feature type="domain" description="DUF8054" evidence="3">
    <location>
        <begin position="232"/>
        <end position="272"/>
    </location>
</feature>
<dbReference type="RefSeq" id="WP_149079645.1">
    <property type="nucleotide sequence ID" value="NZ_VTAW01000001.1"/>
</dbReference>
<keyword evidence="1" id="KW-0472">Membrane</keyword>
<gene>
    <name evidence="5" type="ORF">FYC77_01060</name>
</gene>
<evidence type="ECO:0000313" key="6">
    <source>
        <dbReference type="Proteomes" id="UP000324104"/>
    </source>
</evidence>
<keyword evidence="1" id="KW-1133">Transmembrane helix</keyword>
<dbReference type="InterPro" id="IPR058675">
    <property type="entry name" value="DUF8054_C"/>
</dbReference>
<feature type="transmembrane region" description="Helical" evidence="1">
    <location>
        <begin position="56"/>
        <end position="76"/>
    </location>
</feature>
<keyword evidence="6" id="KW-1185">Reference proteome</keyword>
<proteinExistence type="predicted"/>
<dbReference type="Pfam" id="PF26238">
    <property type="entry name" value="DUF8054_M"/>
    <property type="match status" value="1"/>
</dbReference>
<keyword evidence="1" id="KW-0812">Transmembrane</keyword>
<dbReference type="EMBL" id="VTAW01000001">
    <property type="protein sequence ID" value="TYT63838.1"/>
    <property type="molecule type" value="Genomic_DNA"/>
</dbReference>
<name>A0A5D5APR9_9EURY</name>
<evidence type="ECO:0000259" key="2">
    <source>
        <dbReference type="Pfam" id="PF26236"/>
    </source>
</evidence>
<evidence type="ECO:0000259" key="4">
    <source>
        <dbReference type="Pfam" id="PF26238"/>
    </source>
</evidence>
<dbReference type="InterPro" id="IPR058775">
    <property type="entry name" value="DUF8054_M"/>
</dbReference>
<reference evidence="5 6" key="1">
    <citation type="submission" date="2019-08" db="EMBL/GenBank/DDBJ databases">
        <title>Archaea genome.</title>
        <authorList>
            <person name="Kajale S."/>
            <person name="Shouche Y."/>
            <person name="Deshpande N."/>
            <person name="Sharma A."/>
        </authorList>
    </citation>
    <scope>NUCLEOTIDE SEQUENCE [LARGE SCALE GENOMIC DNA]</scope>
    <source>
        <strain evidence="5 6">ESP3B_9</strain>
    </source>
</reference>
<dbReference type="Proteomes" id="UP000324104">
    <property type="component" value="Unassembled WGS sequence"/>
</dbReference>
<dbReference type="Pfam" id="PF26236">
    <property type="entry name" value="DUF8054_N"/>
    <property type="match status" value="1"/>
</dbReference>
<dbReference type="InterPro" id="IPR058674">
    <property type="entry name" value="DUF8054_N"/>
</dbReference>
<sequence length="279" mass="30608">MHLVPRLRSSLAVMKNPTYTGENRCIPCTLLNVVLAAVLSIAVMALVGTIDTSVGAPAGVATFAAAAALIYFRGYLIPGTPTFTKRYLPEGVLAAFDKAPERTDWGEIDPRELLFAFGVVVDDPTMDDLVLDPAFVDAWNRSIEIHRTEESELRRSLARLSGVERSDLEFRDGPHVFAAETSDGHLANWPSRAACVADAAGAVVLPQWDPDWDRRPVAVRADLLAVLRLFLERCPTCDGDVMLSQDVVESCCRRRDVAAATCRDCDARLFEMDIDLAME</sequence>